<comment type="caution">
    <text evidence="3">The sequence shown here is derived from an EMBL/GenBank/DDBJ whole genome shotgun (WGS) entry which is preliminary data.</text>
</comment>
<dbReference type="Pfam" id="PF00665">
    <property type="entry name" value="rve"/>
    <property type="match status" value="1"/>
</dbReference>
<dbReference type="Gene3D" id="3.30.420.10">
    <property type="entry name" value="Ribonuclease H-like superfamily/Ribonuclease H"/>
    <property type="match status" value="1"/>
</dbReference>
<reference evidence="3 4" key="1">
    <citation type="submission" date="2015-12" db="EMBL/GenBank/DDBJ databases">
        <title>Genome sequence of Corynebacterium AS 1.542.</title>
        <authorList>
            <person name="Yang J."/>
            <person name="Yang S."/>
        </authorList>
    </citation>
    <scope>NUCLEOTIDE SEQUENCE [LARGE SCALE GENOMIC DNA]</scope>
    <source>
        <strain evidence="3 4">AS 1.542</strain>
    </source>
</reference>
<dbReference type="Proteomes" id="UP000186091">
    <property type="component" value="Unassembled WGS sequence"/>
</dbReference>
<dbReference type="InterPro" id="IPR001584">
    <property type="entry name" value="Integrase_cat-core"/>
</dbReference>
<dbReference type="Pfam" id="PF13936">
    <property type="entry name" value="HTH_38"/>
    <property type="match status" value="1"/>
</dbReference>
<dbReference type="GO" id="GO:0004803">
    <property type="term" value="F:transposase activity"/>
    <property type="evidence" value="ECO:0007669"/>
    <property type="project" value="TreeGrafter"/>
</dbReference>
<sequence>MHHEQPEGCEVGIRRTIPEESRTAFLDMINQGMSGLAASTAVGVSEATGRRWAKAAGVKLTRGSRGGSADDTADKLDVAASMLEQGCLPREIGEYVGMTRANISLWRKQGPDKLRQRAATLRTGKRSAAHIHTPVMGPYYGPRTLHQVLREDYTGLFNELSSLGLPAQVCGALLHLAPPPSLRFSYMPCVVPLFADEIKVVGQGTRLSLEEKMMIQRFHDTGVSAAEIGRRLGRCRQTISRELRRGQDDDGRYRARDSYEGAMRKLARPKTPKLDANRRLRAVVVEALNNKLSPEQISGLLATEHANDSSMQISHETIYQALYVQGKGALRDELKVEKFLRTGRKGRKPQSKLPSRGKPWVEGALISQRPAEVADRAVPGHWEGDLVIGGENQATALVTLVERTSRLTLIKRLGVNHEASIVTDALVEMMGDLPQALRRSLTWDQGVEMAEHARFSVATKCPVFFCDPHSPWQRGSNENTNGLVRDFFPKGTNFAKVSDEEVQRAQDLLNYRPRKMHGFKSAAQVYEKIVVGASTD</sequence>
<dbReference type="EMBL" id="LOQT01000012">
    <property type="protein sequence ID" value="OKX83554.1"/>
    <property type="molecule type" value="Genomic_DNA"/>
</dbReference>
<dbReference type="GO" id="GO:0015074">
    <property type="term" value="P:DNA integration"/>
    <property type="evidence" value="ECO:0007669"/>
    <property type="project" value="InterPro"/>
</dbReference>
<dbReference type="GO" id="GO:0003676">
    <property type="term" value="F:nucleic acid binding"/>
    <property type="evidence" value="ECO:0007669"/>
    <property type="project" value="InterPro"/>
</dbReference>
<dbReference type="SUPFAM" id="SSF53098">
    <property type="entry name" value="Ribonuclease H-like"/>
    <property type="match status" value="1"/>
</dbReference>
<gene>
    <name evidence="3" type="ORF">AUP69_04325</name>
</gene>
<dbReference type="GO" id="GO:0006310">
    <property type="term" value="P:DNA recombination"/>
    <property type="evidence" value="ECO:0007669"/>
    <property type="project" value="UniProtKB-KW"/>
</dbReference>
<dbReference type="GO" id="GO:0032196">
    <property type="term" value="P:transposition"/>
    <property type="evidence" value="ECO:0007669"/>
    <property type="project" value="TreeGrafter"/>
</dbReference>
<keyword evidence="1" id="KW-0233">DNA recombination</keyword>
<dbReference type="InterPro" id="IPR053392">
    <property type="entry name" value="Transposase_IS30-like"/>
</dbReference>
<dbReference type="InterPro" id="IPR012337">
    <property type="entry name" value="RNaseH-like_sf"/>
</dbReference>
<evidence type="ECO:0000259" key="2">
    <source>
        <dbReference type="PROSITE" id="PS50994"/>
    </source>
</evidence>
<accession>A0AB36IEL2</accession>
<protein>
    <submittedName>
        <fullName evidence="3">IS30 family transposase</fullName>
    </submittedName>
</protein>
<evidence type="ECO:0000313" key="4">
    <source>
        <dbReference type="Proteomes" id="UP000186091"/>
    </source>
</evidence>
<dbReference type="PANTHER" id="PTHR10948">
    <property type="entry name" value="TRANSPOSASE"/>
    <property type="match status" value="1"/>
</dbReference>
<proteinExistence type="predicted"/>
<feature type="domain" description="Integrase catalytic" evidence="2">
    <location>
        <begin position="366"/>
        <end position="530"/>
    </location>
</feature>
<dbReference type="PROSITE" id="PS50994">
    <property type="entry name" value="INTEGRASE"/>
    <property type="match status" value="1"/>
</dbReference>
<dbReference type="PANTHER" id="PTHR10948:SF23">
    <property type="entry name" value="TRANSPOSASE INSI FOR INSERTION SEQUENCE ELEMENT IS30A-RELATED"/>
    <property type="match status" value="1"/>
</dbReference>
<dbReference type="NCBIfam" id="NF033563">
    <property type="entry name" value="transpos_IS30"/>
    <property type="match status" value="1"/>
</dbReference>
<dbReference type="AlphaFoldDB" id="A0AB36IEL2"/>
<evidence type="ECO:0000256" key="1">
    <source>
        <dbReference type="ARBA" id="ARBA00023172"/>
    </source>
</evidence>
<evidence type="ECO:0000313" key="3">
    <source>
        <dbReference type="EMBL" id="OKX83554.1"/>
    </source>
</evidence>
<name>A0AB36IEL2_CORGT</name>
<dbReference type="InterPro" id="IPR036397">
    <property type="entry name" value="RNaseH_sf"/>
</dbReference>
<dbReference type="InterPro" id="IPR051917">
    <property type="entry name" value="Transposase-Integrase"/>
</dbReference>
<organism evidence="3 4">
    <name type="scientific">Corynebacterium glutamicum</name>
    <name type="common">Brevibacterium saccharolyticum</name>
    <dbReference type="NCBI Taxonomy" id="1718"/>
    <lineage>
        <taxon>Bacteria</taxon>
        <taxon>Bacillati</taxon>
        <taxon>Actinomycetota</taxon>
        <taxon>Actinomycetes</taxon>
        <taxon>Mycobacteriales</taxon>
        <taxon>Corynebacteriaceae</taxon>
        <taxon>Corynebacterium</taxon>
    </lineage>
</organism>
<dbReference type="GO" id="GO:0005829">
    <property type="term" value="C:cytosol"/>
    <property type="evidence" value="ECO:0007669"/>
    <property type="project" value="TreeGrafter"/>
</dbReference>
<dbReference type="InterPro" id="IPR025246">
    <property type="entry name" value="IS30-like_HTH"/>
</dbReference>
<dbReference type="Gene3D" id="1.10.10.60">
    <property type="entry name" value="Homeodomain-like"/>
    <property type="match status" value="1"/>
</dbReference>